<dbReference type="PANTHER" id="PTHR37831">
    <property type="entry name" value="D-RIBOSE PYRANASE"/>
    <property type="match status" value="1"/>
</dbReference>
<dbReference type="GO" id="GO:0062193">
    <property type="term" value="F:D-ribose pyranase activity"/>
    <property type="evidence" value="ECO:0007669"/>
    <property type="project" value="UniProtKB-EC"/>
</dbReference>
<dbReference type="EC" id="5.4.99.62" evidence="2 6"/>
<proteinExistence type="inferred from homology"/>
<feature type="binding site" evidence="6">
    <location>
        <position position="28"/>
    </location>
    <ligand>
        <name>substrate</name>
    </ligand>
</feature>
<keyword evidence="4 6" id="KW-0413">Isomerase</keyword>
<comment type="catalytic activity">
    <reaction evidence="1 6">
        <text>beta-D-ribopyranose = beta-D-ribofuranose</text>
        <dbReference type="Rhea" id="RHEA:25432"/>
        <dbReference type="ChEBI" id="CHEBI:27476"/>
        <dbReference type="ChEBI" id="CHEBI:47002"/>
        <dbReference type="EC" id="5.4.99.62"/>
    </reaction>
</comment>
<dbReference type="SUPFAM" id="SSF102546">
    <property type="entry name" value="RbsD-like"/>
    <property type="match status" value="1"/>
</dbReference>
<reference evidence="7 8" key="1">
    <citation type="submission" date="2019-01" db="EMBL/GenBank/DDBJ databases">
        <title>Bacillus sp. M5HDSG1-1, whole genome shotgun sequence.</title>
        <authorList>
            <person name="Tuo L."/>
        </authorList>
    </citation>
    <scope>NUCLEOTIDE SEQUENCE [LARGE SCALE GENOMIC DNA]</scope>
    <source>
        <strain evidence="7 8">M5HDSG1-1</strain>
    </source>
</reference>
<dbReference type="InterPro" id="IPR007721">
    <property type="entry name" value="RbsD_FucU"/>
</dbReference>
<dbReference type="AlphaFoldDB" id="A0A437K4I3"/>
<feature type="binding site" evidence="6">
    <location>
        <begin position="120"/>
        <end position="122"/>
    </location>
    <ligand>
        <name>substrate</name>
    </ligand>
</feature>
<dbReference type="Proteomes" id="UP000288024">
    <property type="component" value="Unassembled WGS sequence"/>
</dbReference>
<comment type="similarity">
    <text evidence="6">Belongs to the RbsD / FucU family. RbsD subfamily.</text>
</comment>
<evidence type="ECO:0000256" key="1">
    <source>
        <dbReference type="ARBA" id="ARBA00000223"/>
    </source>
</evidence>
<name>A0A437K4I3_9BACI</name>
<comment type="pathway">
    <text evidence="6">Carbohydrate metabolism; D-ribose degradation; D-ribose 5-phosphate from beta-D-ribopyranose: step 1/2.</text>
</comment>
<comment type="subcellular location">
    <subcellularLocation>
        <location evidence="6">Cytoplasm</location>
    </subcellularLocation>
</comment>
<dbReference type="GO" id="GO:0019303">
    <property type="term" value="P:D-ribose catabolic process"/>
    <property type="evidence" value="ECO:0007669"/>
    <property type="project" value="UniProtKB-UniRule"/>
</dbReference>
<organism evidence="7 8">
    <name type="scientific">Niallia taxi</name>
    <dbReference type="NCBI Taxonomy" id="2499688"/>
    <lineage>
        <taxon>Bacteria</taxon>
        <taxon>Bacillati</taxon>
        <taxon>Bacillota</taxon>
        <taxon>Bacilli</taxon>
        <taxon>Bacillales</taxon>
        <taxon>Bacillaceae</taxon>
        <taxon>Niallia</taxon>
    </lineage>
</organism>
<dbReference type="NCBIfam" id="NF008761">
    <property type="entry name" value="PRK11797.1"/>
    <property type="match status" value="1"/>
</dbReference>
<keyword evidence="5 6" id="KW-0119">Carbohydrate metabolism</keyword>
<dbReference type="GO" id="GO:0048029">
    <property type="term" value="F:monosaccharide binding"/>
    <property type="evidence" value="ECO:0007669"/>
    <property type="project" value="InterPro"/>
</dbReference>
<dbReference type="InterPro" id="IPR023750">
    <property type="entry name" value="RbsD-like_sf"/>
</dbReference>
<evidence type="ECO:0000313" key="7">
    <source>
        <dbReference type="EMBL" id="RVT57472.1"/>
    </source>
</evidence>
<dbReference type="GO" id="GO:0016872">
    <property type="term" value="F:intramolecular lyase activity"/>
    <property type="evidence" value="ECO:0007669"/>
    <property type="project" value="UniProtKB-UniRule"/>
</dbReference>
<dbReference type="Pfam" id="PF05025">
    <property type="entry name" value="RbsD_FucU"/>
    <property type="match status" value="1"/>
</dbReference>
<dbReference type="InterPro" id="IPR023064">
    <property type="entry name" value="D-ribose_pyranase"/>
</dbReference>
<dbReference type="UniPathway" id="UPA00916">
    <property type="reaction ID" value="UER00888"/>
</dbReference>
<dbReference type="EMBL" id="RZTZ01000017">
    <property type="protein sequence ID" value="RVT57472.1"/>
    <property type="molecule type" value="Genomic_DNA"/>
</dbReference>
<evidence type="ECO:0000256" key="3">
    <source>
        <dbReference type="ARBA" id="ARBA00022490"/>
    </source>
</evidence>
<dbReference type="HAMAP" id="MF_01661">
    <property type="entry name" value="D_rib_pyranase"/>
    <property type="match status" value="1"/>
</dbReference>
<protein>
    <recommendedName>
        <fullName evidence="2 6">D-ribose pyranase</fullName>
        <ecNumber evidence="2 6">5.4.99.62</ecNumber>
    </recommendedName>
</protein>
<comment type="function">
    <text evidence="6">Catalyzes the interconversion of beta-pyran and beta-furan forms of D-ribose.</text>
</comment>
<comment type="caution">
    <text evidence="7">The sequence shown here is derived from an EMBL/GenBank/DDBJ whole genome shotgun (WGS) entry which is preliminary data.</text>
</comment>
<evidence type="ECO:0000256" key="2">
    <source>
        <dbReference type="ARBA" id="ARBA00012862"/>
    </source>
</evidence>
<evidence type="ECO:0000256" key="6">
    <source>
        <dbReference type="HAMAP-Rule" id="MF_01661"/>
    </source>
</evidence>
<evidence type="ECO:0000256" key="5">
    <source>
        <dbReference type="ARBA" id="ARBA00023277"/>
    </source>
</evidence>
<evidence type="ECO:0000313" key="8">
    <source>
        <dbReference type="Proteomes" id="UP000288024"/>
    </source>
</evidence>
<comment type="subunit">
    <text evidence="6">Homodecamer.</text>
</comment>
<sequence length="132" mass="14390">MKRFGILNSHIAKILADLGHTDFIVIADAGLPIPDGVKKIDLAIKGGIPSFIDVVNAVEEDMVIEKVIIASEIEAGNPEHASYLKDKFADKEIENVSHAEFKQLTKQAKAVIRTGEITPYANCILQSGVFFN</sequence>
<feature type="binding site" evidence="6">
    <location>
        <position position="98"/>
    </location>
    <ligand>
        <name>substrate</name>
    </ligand>
</feature>
<accession>A0A437K4I3</accession>
<dbReference type="RefSeq" id="WP_127741975.1">
    <property type="nucleotide sequence ID" value="NZ_JAMAVA010000001.1"/>
</dbReference>
<evidence type="ECO:0000256" key="4">
    <source>
        <dbReference type="ARBA" id="ARBA00023235"/>
    </source>
</evidence>
<keyword evidence="3 6" id="KW-0963">Cytoplasm</keyword>
<gene>
    <name evidence="6" type="primary">rbsD</name>
    <name evidence="7" type="ORF">EM808_24810</name>
</gene>
<dbReference type="GO" id="GO:0005829">
    <property type="term" value="C:cytosol"/>
    <property type="evidence" value="ECO:0007669"/>
    <property type="project" value="TreeGrafter"/>
</dbReference>
<keyword evidence="8" id="KW-1185">Reference proteome</keyword>
<dbReference type="Gene3D" id="3.40.1650.10">
    <property type="entry name" value="RbsD-like domain"/>
    <property type="match status" value="1"/>
</dbReference>
<feature type="active site" description="Proton donor" evidence="6">
    <location>
        <position position="20"/>
    </location>
</feature>
<dbReference type="PANTHER" id="PTHR37831:SF1">
    <property type="entry name" value="D-RIBOSE PYRANASE"/>
    <property type="match status" value="1"/>
</dbReference>